<evidence type="ECO:0000313" key="2">
    <source>
        <dbReference type="Proteomes" id="UP000887574"/>
    </source>
</evidence>
<evidence type="ECO:0000313" key="3">
    <source>
        <dbReference type="WBParaSite" id="jg12912"/>
    </source>
</evidence>
<accession>A0A915CVW3</accession>
<keyword evidence="2" id="KW-1185">Reference proteome</keyword>
<reference evidence="3" key="1">
    <citation type="submission" date="2022-11" db="UniProtKB">
        <authorList>
            <consortium name="WormBaseParasite"/>
        </authorList>
    </citation>
    <scope>IDENTIFICATION</scope>
</reference>
<dbReference type="WBParaSite" id="jg12912">
    <property type="protein sequence ID" value="jg12912"/>
    <property type="gene ID" value="jg12912"/>
</dbReference>
<name>A0A915CVW3_9BILA</name>
<feature type="region of interest" description="Disordered" evidence="1">
    <location>
        <begin position="1"/>
        <end position="22"/>
    </location>
</feature>
<sequence>MGRQHARFNERQRPARLPTIPSNLKSNMRKAMEKLRDEKRTFVPFMLDEQDLQELWTDLQQAKQDEDRSLSSPAGIHTRLSVVPFINSIIHLFTQVTSAAAALKKSRMRTASTLFC</sequence>
<proteinExistence type="predicted"/>
<dbReference type="Proteomes" id="UP000887574">
    <property type="component" value="Unplaced"/>
</dbReference>
<organism evidence="2 3">
    <name type="scientific">Ditylenchus dipsaci</name>
    <dbReference type="NCBI Taxonomy" id="166011"/>
    <lineage>
        <taxon>Eukaryota</taxon>
        <taxon>Metazoa</taxon>
        <taxon>Ecdysozoa</taxon>
        <taxon>Nematoda</taxon>
        <taxon>Chromadorea</taxon>
        <taxon>Rhabditida</taxon>
        <taxon>Tylenchina</taxon>
        <taxon>Tylenchomorpha</taxon>
        <taxon>Sphaerularioidea</taxon>
        <taxon>Anguinidae</taxon>
        <taxon>Anguininae</taxon>
        <taxon>Ditylenchus</taxon>
    </lineage>
</organism>
<protein>
    <submittedName>
        <fullName evidence="3">Uncharacterized protein</fullName>
    </submittedName>
</protein>
<evidence type="ECO:0000256" key="1">
    <source>
        <dbReference type="SAM" id="MobiDB-lite"/>
    </source>
</evidence>
<dbReference type="AlphaFoldDB" id="A0A915CVW3"/>